<feature type="region of interest" description="Disordered" evidence="1">
    <location>
        <begin position="1"/>
        <end position="42"/>
    </location>
</feature>
<accession>A0A6A5THV4</accession>
<evidence type="ECO:0000313" key="4">
    <source>
        <dbReference type="EMBL" id="KAF1951948.1"/>
    </source>
</evidence>
<feature type="domain" description="DUF6594" evidence="3">
    <location>
        <begin position="51"/>
        <end position="321"/>
    </location>
</feature>
<dbReference type="InterPro" id="IPR046529">
    <property type="entry name" value="DUF6594"/>
</dbReference>
<evidence type="ECO:0000256" key="2">
    <source>
        <dbReference type="SAM" id="Phobius"/>
    </source>
</evidence>
<evidence type="ECO:0000256" key="1">
    <source>
        <dbReference type="SAM" id="MobiDB-lite"/>
    </source>
</evidence>
<dbReference type="PANTHER" id="PTHR34502:SF4">
    <property type="entry name" value="DUF6594 DOMAIN-CONTAINING PROTEIN"/>
    <property type="match status" value="1"/>
</dbReference>
<dbReference type="PANTHER" id="PTHR34502">
    <property type="entry name" value="DUF6594 DOMAIN-CONTAINING PROTEIN-RELATED"/>
    <property type="match status" value="1"/>
</dbReference>
<sequence>MSTSRAAEKKPAHTSSAERSREIPEAPNPTTAESQDHSRESHDHSILYQNIGQYKELACFDRFAPELAKLLHDDIEEILSCQSNIHQQLEAARGDKRSDNNVLGCPRIYVKLRHEDIHEEWERYEAALERYGGHLLMSQQIMNLPSQDSLYTDYLAKFSPPIFREGPDGLIFGPTSQRAEHYLSDACAWKGLPQDDLLTTLFIKVSVWINQNIRSRLRRFRHDRARTKPSDTENLSNSEGLDTTDLDYYTILAYLDVLMCIFASCFLTGTMFAIAHIKPLNAQIGSVGVAGTIFTFSIWIMAGRNVRRIEVYAATAAFFAVASVYVSNNDGGDRRH</sequence>
<feature type="compositionally biased region" description="Basic and acidic residues" evidence="1">
    <location>
        <begin position="1"/>
        <end position="24"/>
    </location>
</feature>
<feature type="transmembrane region" description="Helical" evidence="2">
    <location>
        <begin position="251"/>
        <end position="277"/>
    </location>
</feature>
<protein>
    <recommendedName>
        <fullName evidence="3">DUF6594 domain-containing protein</fullName>
    </recommendedName>
</protein>
<dbReference type="Pfam" id="PF20237">
    <property type="entry name" value="DUF6594"/>
    <property type="match status" value="1"/>
</dbReference>
<feature type="transmembrane region" description="Helical" evidence="2">
    <location>
        <begin position="309"/>
        <end position="326"/>
    </location>
</feature>
<keyword evidence="2" id="KW-0812">Transmembrane</keyword>
<evidence type="ECO:0000259" key="3">
    <source>
        <dbReference type="Pfam" id="PF20237"/>
    </source>
</evidence>
<dbReference type="OrthoDB" id="3793504at2759"/>
<organism evidence="4 5">
    <name type="scientific">Byssothecium circinans</name>
    <dbReference type="NCBI Taxonomy" id="147558"/>
    <lineage>
        <taxon>Eukaryota</taxon>
        <taxon>Fungi</taxon>
        <taxon>Dikarya</taxon>
        <taxon>Ascomycota</taxon>
        <taxon>Pezizomycotina</taxon>
        <taxon>Dothideomycetes</taxon>
        <taxon>Pleosporomycetidae</taxon>
        <taxon>Pleosporales</taxon>
        <taxon>Massarineae</taxon>
        <taxon>Massarinaceae</taxon>
        <taxon>Byssothecium</taxon>
    </lineage>
</organism>
<evidence type="ECO:0000313" key="5">
    <source>
        <dbReference type="Proteomes" id="UP000800035"/>
    </source>
</evidence>
<dbReference type="AlphaFoldDB" id="A0A6A5THV4"/>
<keyword evidence="2" id="KW-0472">Membrane</keyword>
<dbReference type="EMBL" id="ML977014">
    <property type="protein sequence ID" value="KAF1951948.1"/>
    <property type="molecule type" value="Genomic_DNA"/>
</dbReference>
<gene>
    <name evidence="4" type="ORF">CC80DRAFT_573618</name>
</gene>
<keyword evidence="5" id="KW-1185">Reference proteome</keyword>
<proteinExistence type="predicted"/>
<dbReference type="Proteomes" id="UP000800035">
    <property type="component" value="Unassembled WGS sequence"/>
</dbReference>
<keyword evidence="2" id="KW-1133">Transmembrane helix</keyword>
<name>A0A6A5THV4_9PLEO</name>
<reference evidence="4" key="1">
    <citation type="journal article" date="2020" name="Stud. Mycol.">
        <title>101 Dothideomycetes genomes: a test case for predicting lifestyles and emergence of pathogens.</title>
        <authorList>
            <person name="Haridas S."/>
            <person name="Albert R."/>
            <person name="Binder M."/>
            <person name="Bloem J."/>
            <person name="Labutti K."/>
            <person name="Salamov A."/>
            <person name="Andreopoulos B."/>
            <person name="Baker S."/>
            <person name="Barry K."/>
            <person name="Bills G."/>
            <person name="Bluhm B."/>
            <person name="Cannon C."/>
            <person name="Castanera R."/>
            <person name="Culley D."/>
            <person name="Daum C."/>
            <person name="Ezra D."/>
            <person name="Gonzalez J."/>
            <person name="Henrissat B."/>
            <person name="Kuo A."/>
            <person name="Liang C."/>
            <person name="Lipzen A."/>
            <person name="Lutzoni F."/>
            <person name="Magnuson J."/>
            <person name="Mondo S."/>
            <person name="Nolan M."/>
            <person name="Ohm R."/>
            <person name="Pangilinan J."/>
            <person name="Park H.-J."/>
            <person name="Ramirez L."/>
            <person name="Alfaro M."/>
            <person name="Sun H."/>
            <person name="Tritt A."/>
            <person name="Yoshinaga Y."/>
            <person name="Zwiers L.-H."/>
            <person name="Turgeon B."/>
            <person name="Goodwin S."/>
            <person name="Spatafora J."/>
            <person name="Crous P."/>
            <person name="Grigoriev I."/>
        </authorList>
    </citation>
    <scope>NUCLEOTIDE SEQUENCE</scope>
    <source>
        <strain evidence="4">CBS 675.92</strain>
    </source>
</reference>
<feature type="transmembrane region" description="Helical" evidence="2">
    <location>
        <begin position="283"/>
        <end position="302"/>
    </location>
</feature>